<evidence type="ECO:0000256" key="4">
    <source>
        <dbReference type="ARBA" id="ARBA00022759"/>
    </source>
</evidence>
<dbReference type="FunFam" id="1.10.340.70:FF:000003">
    <property type="entry name" value="Protein CBG25708"/>
    <property type="match status" value="1"/>
</dbReference>
<protein>
    <submittedName>
        <fullName evidence="10">Transposon Ty3-I Gag-Pol poly</fullName>
    </submittedName>
</protein>
<dbReference type="Pfam" id="PF17919">
    <property type="entry name" value="RT_RNaseH_2"/>
    <property type="match status" value="1"/>
</dbReference>
<dbReference type="Gene3D" id="1.10.340.70">
    <property type="match status" value="1"/>
</dbReference>
<dbReference type="GO" id="GO:0003723">
    <property type="term" value="F:RNA binding"/>
    <property type="evidence" value="ECO:0007669"/>
    <property type="project" value="UniProtKB-KW"/>
</dbReference>
<dbReference type="SUPFAM" id="SSF56672">
    <property type="entry name" value="DNA/RNA polymerases"/>
    <property type="match status" value="1"/>
</dbReference>
<dbReference type="GO" id="GO:0006508">
    <property type="term" value="P:proteolysis"/>
    <property type="evidence" value="ECO:0007669"/>
    <property type="project" value="InterPro"/>
</dbReference>
<dbReference type="PANTHER" id="PTHR37984:SF11">
    <property type="entry name" value="INTEGRASE CATALYTIC DOMAIN-CONTAINING PROTEIN"/>
    <property type="match status" value="1"/>
</dbReference>
<dbReference type="GO" id="GO:0004519">
    <property type="term" value="F:endonuclease activity"/>
    <property type="evidence" value="ECO:0007669"/>
    <property type="project" value="UniProtKB-KW"/>
</dbReference>
<dbReference type="InterPro" id="IPR001969">
    <property type="entry name" value="Aspartic_peptidase_AS"/>
</dbReference>
<dbReference type="Gene3D" id="3.30.420.10">
    <property type="entry name" value="Ribonuclease H-like superfamily/Ribonuclease H"/>
    <property type="match status" value="1"/>
</dbReference>
<dbReference type="GO" id="GO:0004190">
    <property type="term" value="F:aspartic-type endopeptidase activity"/>
    <property type="evidence" value="ECO:0007669"/>
    <property type="project" value="InterPro"/>
</dbReference>
<dbReference type="InterPro" id="IPR041588">
    <property type="entry name" value="Integrase_H2C2"/>
</dbReference>
<keyword evidence="2" id="KW-0548">Nucleotidyltransferase</keyword>
<organism evidence="10 11">
    <name type="scientific">Paramuricea clavata</name>
    <name type="common">Red gorgonian</name>
    <name type="synonym">Violescent sea-whip</name>
    <dbReference type="NCBI Taxonomy" id="317549"/>
    <lineage>
        <taxon>Eukaryota</taxon>
        <taxon>Metazoa</taxon>
        <taxon>Cnidaria</taxon>
        <taxon>Anthozoa</taxon>
        <taxon>Octocorallia</taxon>
        <taxon>Malacalcyonacea</taxon>
        <taxon>Plexauridae</taxon>
        <taxon>Paramuricea</taxon>
    </lineage>
</organism>
<dbReference type="PROSITE" id="PS50994">
    <property type="entry name" value="INTEGRASE"/>
    <property type="match status" value="1"/>
</dbReference>
<dbReference type="Gene3D" id="3.30.70.270">
    <property type="match status" value="2"/>
</dbReference>
<dbReference type="GO" id="GO:0003964">
    <property type="term" value="F:RNA-directed DNA polymerase activity"/>
    <property type="evidence" value="ECO:0007669"/>
    <property type="project" value="UniProtKB-KW"/>
</dbReference>
<dbReference type="InterPro" id="IPR000477">
    <property type="entry name" value="RT_dom"/>
</dbReference>
<dbReference type="InterPro" id="IPR043128">
    <property type="entry name" value="Rev_trsase/Diguanyl_cyclase"/>
</dbReference>
<dbReference type="PROSITE" id="PS00141">
    <property type="entry name" value="ASP_PROTEASE"/>
    <property type="match status" value="1"/>
</dbReference>
<dbReference type="CDD" id="cd01647">
    <property type="entry name" value="RT_LTR"/>
    <property type="match status" value="1"/>
</dbReference>
<dbReference type="SUPFAM" id="SSF53098">
    <property type="entry name" value="Ribonuclease H-like"/>
    <property type="match status" value="1"/>
</dbReference>
<dbReference type="InterPro" id="IPR050951">
    <property type="entry name" value="Retrovirus_Pol_polyprotein"/>
</dbReference>
<evidence type="ECO:0000256" key="1">
    <source>
        <dbReference type="ARBA" id="ARBA00022679"/>
    </source>
</evidence>
<evidence type="ECO:0000313" key="10">
    <source>
        <dbReference type="EMBL" id="CAB4014409.1"/>
    </source>
</evidence>
<dbReference type="SUPFAM" id="SSF50630">
    <property type="entry name" value="Acid proteases"/>
    <property type="match status" value="1"/>
</dbReference>
<evidence type="ECO:0000256" key="2">
    <source>
        <dbReference type="ARBA" id="ARBA00022695"/>
    </source>
</evidence>
<keyword evidence="3" id="KW-0540">Nuclease</keyword>
<evidence type="ECO:0000256" key="9">
    <source>
        <dbReference type="ARBA" id="ARBA00022918"/>
    </source>
</evidence>
<keyword evidence="7" id="KW-0694">RNA-binding</keyword>
<evidence type="ECO:0000256" key="8">
    <source>
        <dbReference type="ARBA" id="ARBA00022908"/>
    </source>
</evidence>
<dbReference type="InterPro" id="IPR041577">
    <property type="entry name" value="RT_RNaseH_2"/>
</dbReference>
<reference evidence="10" key="1">
    <citation type="submission" date="2020-04" db="EMBL/GenBank/DDBJ databases">
        <authorList>
            <person name="Alioto T."/>
            <person name="Alioto T."/>
            <person name="Gomez Garrido J."/>
        </authorList>
    </citation>
    <scope>NUCLEOTIDE SEQUENCE</scope>
    <source>
        <strain evidence="10">A484AB</strain>
    </source>
</reference>
<keyword evidence="8" id="KW-0229">DNA integration</keyword>
<dbReference type="OrthoDB" id="5989588at2759"/>
<dbReference type="InterPro" id="IPR036397">
    <property type="entry name" value="RNaseH_sf"/>
</dbReference>
<dbReference type="PANTHER" id="PTHR37984">
    <property type="entry name" value="PROTEIN CBG26694"/>
    <property type="match status" value="1"/>
</dbReference>
<dbReference type="Gene3D" id="3.10.10.10">
    <property type="entry name" value="HIV Type 1 Reverse Transcriptase, subunit A, domain 1"/>
    <property type="match status" value="1"/>
</dbReference>
<keyword evidence="5" id="KW-0378">Hydrolase</keyword>
<dbReference type="Proteomes" id="UP001152795">
    <property type="component" value="Unassembled WGS sequence"/>
</dbReference>
<dbReference type="InterPro" id="IPR021109">
    <property type="entry name" value="Peptidase_aspartic_dom_sf"/>
</dbReference>
<keyword evidence="4" id="KW-0255">Endonuclease</keyword>
<dbReference type="InterPro" id="IPR001584">
    <property type="entry name" value="Integrase_cat-core"/>
</dbReference>
<evidence type="ECO:0000256" key="3">
    <source>
        <dbReference type="ARBA" id="ARBA00022722"/>
    </source>
</evidence>
<dbReference type="InterPro" id="IPR012337">
    <property type="entry name" value="RNaseH-like_sf"/>
</dbReference>
<dbReference type="GO" id="GO:0015074">
    <property type="term" value="P:DNA integration"/>
    <property type="evidence" value="ECO:0007669"/>
    <property type="project" value="UniProtKB-KW"/>
</dbReference>
<dbReference type="PROSITE" id="PS50878">
    <property type="entry name" value="RT_POL"/>
    <property type="match status" value="1"/>
</dbReference>
<gene>
    <name evidence="10" type="ORF">PACLA_8A032627</name>
</gene>
<keyword evidence="11" id="KW-1185">Reference proteome</keyword>
<dbReference type="EMBL" id="CACRXK020008290">
    <property type="protein sequence ID" value="CAB4014409.1"/>
    <property type="molecule type" value="Genomic_DNA"/>
</dbReference>
<dbReference type="Gene3D" id="2.40.70.10">
    <property type="entry name" value="Acid Proteases"/>
    <property type="match status" value="1"/>
</dbReference>
<dbReference type="Pfam" id="PF00078">
    <property type="entry name" value="RVT_1"/>
    <property type="match status" value="1"/>
</dbReference>
<keyword evidence="9" id="KW-0695">RNA-directed DNA polymerase</keyword>
<evidence type="ECO:0000256" key="5">
    <source>
        <dbReference type="ARBA" id="ARBA00022801"/>
    </source>
</evidence>
<dbReference type="AlphaFoldDB" id="A0A7D9EQ39"/>
<evidence type="ECO:0000313" key="11">
    <source>
        <dbReference type="Proteomes" id="UP001152795"/>
    </source>
</evidence>
<dbReference type="Pfam" id="PF17921">
    <property type="entry name" value="Integrase_H2C2"/>
    <property type="match status" value="1"/>
</dbReference>
<sequence>MPSVKVKLNNVRVKLLIDTGASINIIDETTFAYINKVKPVVLQRAHTKLFAYGSNKQLPIIRKFDTVVESKKRITVASIHVVKGNSGSLLSYQTASELNMITLHVNKVSLSVSSNDIAKKYPGIYNGIGKLKNFEVKLHIDKQVPPVAQSARRVPFHLRGKVSTALKQLEKDGIIEKVEGPTPWVSPLVVIPKNDGTVRLCVDMRMPNCAIKRERHPTPTVDDLIHEMNGAKVFSKLDLRSGYHQLTLSKDSRYITTFATHKRLHRYTLLNFGTNSASDIFQKVIHDQIKHISGALNISDDVIIYGKSQNEHDAALQAVCQRFMEIGLTLNDEKYPTKVSAIKNAPAHRCVKDICSFLDMATYCAKFILNFSDLTEPLRKLTVKNAHFRWTNDEECAFNNVKRALISDKVMAYFDQNKHTELTTDASPWGLSAILSQRMPGTNDKKIVAYISRSLSEVERRYSQTECEALAIVWAMERLHLYLLGAKFTLYMDYVDHTENYVENYVNFLTTHAISKAMTLLEIKDETKKDKTLQGLAKIIREQLWDSKPKWHELNTDNDDIRKYINVRDKLTINDEADIILRGSLIVIPRSLQHRAISTAHEGHQGLVKTKQLICEKIWFPGIDKAVRDMIGSCIACQANSHPNPPTPLKMNDLPPEPWHTIHLDFSGPFLTREYVLVTIDAYSRFPEVEVIHSTSAKATILKLERIFSTHGLPQIIKSDNGPPFTSTKFKTYMQEKGIEHQHITPLWLQANSEAENLIKPMTKAIRGAITEHKNLEEETL</sequence>
<accession>A0A7D9EQ39</accession>
<evidence type="ECO:0000256" key="6">
    <source>
        <dbReference type="ARBA" id="ARBA00022842"/>
    </source>
</evidence>
<name>A0A7D9EQ39_PARCT</name>
<proteinExistence type="predicted"/>
<dbReference type="InterPro" id="IPR043502">
    <property type="entry name" value="DNA/RNA_pol_sf"/>
</dbReference>
<evidence type="ECO:0000256" key="7">
    <source>
        <dbReference type="ARBA" id="ARBA00022884"/>
    </source>
</evidence>
<dbReference type="CDD" id="cd00303">
    <property type="entry name" value="retropepsin_like"/>
    <property type="match status" value="1"/>
</dbReference>
<dbReference type="FunFam" id="3.30.70.270:FF:000063">
    <property type="entry name" value="Zinc knuckle domaincontaining protein"/>
    <property type="match status" value="1"/>
</dbReference>
<keyword evidence="6" id="KW-0460">Magnesium</keyword>
<comment type="caution">
    <text evidence="10">The sequence shown here is derived from an EMBL/GenBank/DDBJ whole genome shotgun (WGS) entry which is preliminary data.</text>
</comment>
<dbReference type="Pfam" id="PF00665">
    <property type="entry name" value="rve"/>
    <property type="match status" value="1"/>
</dbReference>
<keyword evidence="1" id="KW-0808">Transferase</keyword>